<protein>
    <submittedName>
        <fullName evidence="2">Uncharacterized protein</fullName>
    </submittedName>
</protein>
<feature type="transmembrane region" description="Helical" evidence="1">
    <location>
        <begin position="17"/>
        <end position="38"/>
    </location>
</feature>
<sequence>MATLAGPRPGYGRDDRFFLTMAIAMALTIVAGFSVQLAMGRSSFASPPRVHLHALVFFGWVTLYVVQNVLVTRGSIALHRRLGWIGAGWASAMIVIGIYTTVTMVQNGATPFFFLPAYFLVMNSLSILCFGGLVAAAILQRKRTEWHRRLLFCAMAVLTGPAFGRLLPMPLMIPWAEWGVFAAVMIWPTIAILADRRRRRGHVHPALWYGAATIVAVQAAMTLVAHSALGLALYAGVTAGHPGADIPPLDFPPPPAAPLITGR</sequence>
<evidence type="ECO:0000313" key="3">
    <source>
        <dbReference type="Proteomes" id="UP001273531"/>
    </source>
</evidence>
<name>A0ABU3Y803_9SPHN</name>
<feature type="transmembrane region" description="Helical" evidence="1">
    <location>
        <begin position="150"/>
        <end position="167"/>
    </location>
</feature>
<evidence type="ECO:0000313" key="2">
    <source>
        <dbReference type="EMBL" id="MDV3457550.1"/>
    </source>
</evidence>
<accession>A0ABU3Y803</accession>
<keyword evidence="1" id="KW-0812">Transmembrane</keyword>
<dbReference type="EMBL" id="JAWJEJ010000001">
    <property type="protein sequence ID" value="MDV3457550.1"/>
    <property type="molecule type" value="Genomic_DNA"/>
</dbReference>
<comment type="caution">
    <text evidence="2">The sequence shown here is derived from an EMBL/GenBank/DDBJ whole genome shotgun (WGS) entry which is preliminary data.</text>
</comment>
<reference evidence="2 3" key="1">
    <citation type="submission" date="2023-10" db="EMBL/GenBank/DDBJ databases">
        <title>Sphingomonas sp. HF-S4 16S ribosomal RNA gene Genome sequencing and assembly.</title>
        <authorList>
            <person name="Lee H."/>
        </authorList>
    </citation>
    <scope>NUCLEOTIDE SEQUENCE [LARGE SCALE GENOMIC DNA]</scope>
    <source>
        <strain evidence="2 3">HF-S4</strain>
    </source>
</reference>
<feature type="transmembrane region" description="Helical" evidence="1">
    <location>
        <begin position="82"/>
        <end position="105"/>
    </location>
</feature>
<feature type="transmembrane region" description="Helical" evidence="1">
    <location>
        <begin position="50"/>
        <end position="70"/>
    </location>
</feature>
<keyword evidence="1" id="KW-1133">Transmembrane helix</keyword>
<feature type="transmembrane region" description="Helical" evidence="1">
    <location>
        <begin position="173"/>
        <end position="194"/>
    </location>
</feature>
<proteinExistence type="predicted"/>
<dbReference type="Proteomes" id="UP001273531">
    <property type="component" value="Unassembled WGS sequence"/>
</dbReference>
<keyword evidence="3" id="KW-1185">Reference proteome</keyword>
<feature type="transmembrane region" description="Helical" evidence="1">
    <location>
        <begin position="206"/>
        <end position="235"/>
    </location>
</feature>
<feature type="transmembrane region" description="Helical" evidence="1">
    <location>
        <begin position="117"/>
        <end position="138"/>
    </location>
</feature>
<dbReference type="RefSeq" id="WP_317226694.1">
    <property type="nucleotide sequence ID" value="NZ_JAWJEJ010000001.1"/>
</dbReference>
<gene>
    <name evidence="2" type="ORF">RZN05_11195</name>
</gene>
<keyword evidence="1" id="KW-0472">Membrane</keyword>
<organism evidence="2 3">
    <name type="scientific">Sphingomonas agrestis</name>
    <dbReference type="NCBI Taxonomy" id="3080540"/>
    <lineage>
        <taxon>Bacteria</taxon>
        <taxon>Pseudomonadati</taxon>
        <taxon>Pseudomonadota</taxon>
        <taxon>Alphaproteobacteria</taxon>
        <taxon>Sphingomonadales</taxon>
        <taxon>Sphingomonadaceae</taxon>
        <taxon>Sphingomonas</taxon>
    </lineage>
</organism>
<evidence type="ECO:0000256" key="1">
    <source>
        <dbReference type="SAM" id="Phobius"/>
    </source>
</evidence>